<keyword evidence="3" id="KW-1185">Reference proteome</keyword>
<dbReference type="AlphaFoldDB" id="U6L514"/>
<accession>U6L514</accession>
<dbReference type="PANTHER" id="PTHR10569:SF2">
    <property type="entry name" value="GLYCOGEN DEBRANCHING ENZYME"/>
    <property type="match status" value="1"/>
</dbReference>
<organism evidence="2 3">
    <name type="scientific">Eimeria tenella</name>
    <name type="common">Coccidian parasite</name>
    <dbReference type="NCBI Taxonomy" id="5802"/>
    <lineage>
        <taxon>Eukaryota</taxon>
        <taxon>Sar</taxon>
        <taxon>Alveolata</taxon>
        <taxon>Apicomplexa</taxon>
        <taxon>Conoidasida</taxon>
        <taxon>Coccidia</taxon>
        <taxon>Eucoccidiorida</taxon>
        <taxon>Eimeriorina</taxon>
        <taxon>Eimeriidae</taxon>
        <taxon>Eimeria</taxon>
    </lineage>
</organism>
<dbReference type="Proteomes" id="UP000030747">
    <property type="component" value="Unassembled WGS sequence"/>
</dbReference>
<reference evidence="2" key="2">
    <citation type="submission" date="2013-10" db="EMBL/GenBank/DDBJ databases">
        <authorList>
            <person name="Aslett M."/>
        </authorList>
    </citation>
    <scope>NUCLEOTIDE SEQUENCE [LARGE SCALE GENOMIC DNA]</scope>
    <source>
        <strain evidence="2">Houghton</strain>
    </source>
</reference>
<sequence>MAYAEYNLENSPHLRAAYELDVALQEFSECLYSGGLRVLGCTDTIASEEDLRRVLHALEERVLKPFSFQEWFRLEPEPLIEAWQRDICAAGQQQQQQQQQQPHNITTAQQRRDILYQMVRETRV</sequence>
<dbReference type="GO" id="GO:0005980">
    <property type="term" value="P:glycogen catabolic process"/>
    <property type="evidence" value="ECO:0007669"/>
    <property type="project" value="InterPro"/>
</dbReference>
<dbReference type="GO" id="GO:0004135">
    <property type="term" value="F:amylo-alpha-1,6-glucosidase activity"/>
    <property type="evidence" value="ECO:0007669"/>
    <property type="project" value="InterPro"/>
</dbReference>
<evidence type="ECO:0000313" key="3">
    <source>
        <dbReference type="Proteomes" id="UP000030747"/>
    </source>
</evidence>
<dbReference type="Pfam" id="PF14701">
    <property type="entry name" value="hDGE_amylase"/>
    <property type="match status" value="1"/>
</dbReference>
<reference evidence="2" key="1">
    <citation type="submission" date="2013-10" db="EMBL/GenBank/DDBJ databases">
        <title>Genomic analysis of the causative agents of coccidiosis in chickens.</title>
        <authorList>
            <person name="Reid A.J."/>
            <person name="Blake D."/>
            <person name="Billington K."/>
            <person name="Browne H."/>
            <person name="Dunn M."/>
            <person name="Hung S."/>
            <person name="Kawahara F."/>
            <person name="Miranda-Saavedra D."/>
            <person name="Mourier T."/>
            <person name="Nagra H."/>
            <person name="Otto T.D."/>
            <person name="Rawlings N."/>
            <person name="Sanchez A."/>
            <person name="Sanders M."/>
            <person name="Subramaniam C."/>
            <person name="Tay Y."/>
            <person name="Dear P."/>
            <person name="Doerig C."/>
            <person name="Gruber A."/>
            <person name="Parkinson J."/>
            <person name="Shirley M."/>
            <person name="Wan K.L."/>
            <person name="Berriman M."/>
            <person name="Tomley F."/>
            <person name="Pain A."/>
        </authorList>
    </citation>
    <scope>NUCLEOTIDE SEQUENCE [LARGE SCALE GENOMIC DNA]</scope>
    <source>
        <strain evidence="2">Houghton</strain>
    </source>
</reference>
<dbReference type="VEuPathDB" id="ToxoDB:ETH_00040130"/>
<dbReference type="InterPro" id="IPR010401">
    <property type="entry name" value="AGL/Gdb1"/>
</dbReference>
<evidence type="ECO:0000313" key="2">
    <source>
        <dbReference type="EMBL" id="CDJ44303.1"/>
    </source>
</evidence>
<protein>
    <recommendedName>
        <fullName evidence="1">Glycogen debranching enzyme glucanotransferase domain-containing protein</fullName>
    </recommendedName>
</protein>
<dbReference type="PANTHER" id="PTHR10569">
    <property type="entry name" value="GLYCOGEN DEBRANCHING ENZYME"/>
    <property type="match status" value="1"/>
</dbReference>
<name>U6L514_EIMTE</name>
<dbReference type="EMBL" id="HG676849">
    <property type="protein sequence ID" value="CDJ44303.1"/>
    <property type="molecule type" value="Genomic_DNA"/>
</dbReference>
<dbReference type="VEuPathDB" id="ToxoDB:ETH2_0938900"/>
<evidence type="ECO:0000259" key="1">
    <source>
        <dbReference type="Pfam" id="PF14701"/>
    </source>
</evidence>
<dbReference type="InterPro" id="IPR032792">
    <property type="entry name" value="AGL_glucanoTrfase"/>
</dbReference>
<proteinExistence type="predicted"/>
<dbReference type="GeneID" id="25257066"/>
<gene>
    <name evidence="2" type="ORF">ETH_00040130</name>
</gene>
<feature type="domain" description="Glycogen debranching enzyme glucanotransferase" evidence="1">
    <location>
        <begin position="4"/>
        <end position="110"/>
    </location>
</feature>
<dbReference type="OrthoDB" id="10248904at2759"/>
<dbReference type="GO" id="GO:0004134">
    <property type="term" value="F:4-alpha-glucanotransferase activity"/>
    <property type="evidence" value="ECO:0007669"/>
    <property type="project" value="InterPro"/>
</dbReference>
<dbReference type="RefSeq" id="XP_013235052.1">
    <property type="nucleotide sequence ID" value="XM_013379598.1"/>
</dbReference>